<dbReference type="PROSITE" id="PS00138">
    <property type="entry name" value="SUBTILASE_SER"/>
    <property type="match status" value="1"/>
</dbReference>
<feature type="signal peptide" evidence="8">
    <location>
        <begin position="1"/>
        <end position="29"/>
    </location>
</feature>
<feature type="compositionally biased region" description="Acidic residues" evidence="7">
    <location>
        <begin position="535"/>
        <end position="548"/>
    </location>
</feature>
<feature type="chain" id="PRO_5019043591" evidence="8">
    <location>
        <begin position="30"/>
        <end position="641"/>
    </location>
</feature>
<keyword evidence="8" id="KW-0732">Signal</keyword>
<feature type="region of interest" description="Disordered" evidence="7">
    <location>
        <begin position="411"/>
        <end position="449"/>
    </location>
</feature>
<evidence type="ECO:0000259" key="9">
    <source>
        <dbReference type="Pfam" id="PF00082"/>
    </source>
</evidence>
<protein>
    <submittedName>
        <fullName evidence="10">Peptidase S8</fullName>
    </submittedName>
</protein>
<dbReference type="InterPro" id="IPR036852">
    <property type="entry name" value="Peptidase_S8/S53_dom_sf"/>
</dbReference>
<evidence type="ECO:0000256" key="5">
    <source>
        <dbReference type="PROSITE-ProRule" id="PRU01240"/>
    </source>
</evidence>
<evidence type="ECO:0000256" key="8">
    <source>
        <dbReference type="SAM" id="SignalP"/>
    </source>
</evidence>
<dbReference type="PROSITE" id="PS51892">
    <property type="entry name" value="SUBTILASE"/>
    <property type="match status" value="1"/>
</dbReference>
<dbReference type="InterPro" id="IPR023828">
    <property type="entry name" value="Peptidase_S8_Ser-AS"/>
</dbReference>
<dbReference type="GO" id="GO:0006508">
    <property type="term" value="P:proteolysis"/>
    <property type="evidence" value="ECO:0007669"/>
    <property type="project" value="UniProtKB-KW"/>
</dbReference>
<dbReference type="Pfam" id="PF17957">
    <property type="entry name" value="Big_7"/>
    <property type="match status" value="2"/>
</dbReference>
<reference evidence="10 11" key="1">
    <citation type="journal article" date="2010" name="Int. J. Syst. Evol. Microbiol.">
        <title>Thiohalobacter thiocyanaticus gen. nov., sp. nov., a moderately halophilic, sulfur-oxidizing gammaproteobacterium from hypersaline lakes, that utilizes thiocyanate.</title>
        <authorList>
            <person name="Sorokin D.Y."/>
            <person name="Kovaleva O.L."/>
            <person name="Tourova T.P."/>
            <person name="Muyzer G."/>
        </authorList>
    </citation>
    <scope>NUCLEOTIDE SEQUENCE [LARGE SCALE GENOMIC DNA]</scope>
    <source>
        <strain evidence="10 11">Hrh1</strain>
    </source>
</reference>
<keyword evidence="11" id="KW-1185">Reference proteome</keyword>
<evidence type="ECO:0000256" key="3">
    <source>
        <dbReference type="ARBA" id="ARBA00022801"/>
    </source>
</evidence>
<gene>
    <name evidence="10" type="ORF">D6C00_12340</name>
</gene>
<sequence length="641" mass="67748">MRKNLRHAHPKSATLLGLSLSLLMHGVYAGPPEAGYTRLIIKPRALLEARERINEKLNEKQRELERRLPGMGVALASVSGTDLEVEDTLPGIGVALAKVPERVAEKMREVLSRNPHIEFVEADRPLALADTVANDTYYSNAWHLDKVNAPMAWDYSLGAQVTVAVLDTGINANHPDLKGKVLSGWNTVSNSSSVSDVNGHGTQVAGVVGAISNNGTGVTSIAWKTRIMPVRVSNQSTGVAYVSDIAEGLIWAADHGADVANISYGITHSQTIQDAARYMNDRNGVVVAAAGNSGTRNNYNDSPYVITVSATESSDNITSWSSYGDYVDVAAPGAGLYTTTRDGGYARVSGTSFSSPLTAGVVALMRAMNPALTPRELELALEGSALDLGSSGFDSYYGHGRIDAMAAVMAAQTGASPDPEPTPEPEPEPAPEPGIDSTSPQVSFVSPTKGADVSGRVTVKIDATDNVAVNKAVLFVNGRKHSVDNAEPFSFSWDTTAAADGNTGLKVRVFDASGNSAQKWIEVKVNNVQAASPEPDADPEPSPEEPVLDDTPPQMTFISPSEGNSVAGQVTVKVGATDNVQVRKAVLFVNGVKLGEDTSAPYTFNWDTTQTGEGSASVKVRVFDTSGNTNQERIETIVDNA</sequence>
<feature type="active site" description="Charge relay system" evidence="5">
    <location>
        <position position="200"/>
    </location>
</feature>
<dbReference type="Gene3D" id="2.60.40.10">
    <property type="entry name" value="Immunoglobulins"/>
    <property type="match status" value="2"/>
</dbReference>
<comment type="caution">
    <text evidence="10">The sequence shown here is derived from an EMBL/GenBank/DDBJ whole genome shotgun (WGS) entry which is preliminary data.</text>
</comment>
<keyword evidence="4 5" id="KW-0720">Serine protease</keyword>
<feature type="compositionally biased region" description="Polar residues" evidence="7">
    <location>
        <begin position="436"/>
        <end position="446"/>
    </location>
</feature>
<comment type="similarity">
    <text evidence="1 5 6">Belongs to the peptidase S8 family.</text>
</comment>
<dbReference type="InterPro" id="IPR000209">
    <property type="entry name" value="Peptidase_S8/S53_dom"/>
</dbReference>
<dbReference type="InterPro" id="IPR015500">
    <property type="entry name" value="Peptidase_S8_subtilisin-rel"/>
</dbReference>
<dbReference type="PROSITE" id="PS00137">
    <property type="entry name" value="SUBTILASE_HIS"/>
    <property type="match status" value="1"/>
</dbReference>
<dbReference type="EMBL" id="QZMU01000001">
    <property type="protein sequence ID" value="RRQ22638.1"/>
    <property type="molecule type" value="Genomic_DNA"/>
</dbReference>
<feature type="active site" description="Charge relay system" evidence="5">
    <location>
        <position position="167"/>
    </location>
</feature>
<dbReference type="Pfam" id="PF00082">
    <property type="entry name" value="Peptidase_S8"/>
    <property type="match status" value="1"/>
</dbReference>
<dbReference type="InterPro" id="IPR022398">
    <property type="entry name" value="Peptidase_S8_His-AS"/>
</dbReference>
<dbReference type="AlphaFoldDB" id="A0A426QLJ7"/>
<proteinExistence type="inferred from homology"/>
<dbReference type="Proteomes" id="UP000287798">
    <property type="component" value="Unassembled WGS sequence"/>
</dbReference>
<evidence type="ECO:0000313" key="11">
    <source>
        <dbReference type="Proteomes" id="UP000287798"/>
    </source>
</evidence>
<feature type="region of interest" description="Disordered" evidence="7">
    <location>
        <begin position="529"/>
        <end position="553"/>
    </location>
</feature>
<dbReference type="InterPro" id="IPR050131">
    <property type="entry name" value="Peptidase_S8_subtilisin-like"/>
</dbReference>
<dbReference type="Gene3D" id="3.40.50.200">
    <property type="entry name" value="Peptidase S8/S53 domain"/>
    <property type="match status" value="1"/>
</dbReference>
<dbReference type="GO" id="GO:0004252">
    <property type="term" value="F:serine-type endopeptidase activity"/>
    <property type="evidence" value="ECO:0007669"/>
    <property type="project" value="UniProtKB-UniRule"/>
</dbReference>
<name>A0A426QLJ7_9GAMM</name>
<organism evidence="10 11">
    <name type="scientific">Thiohalobacter thiocyanaticus</name>
    <dbReference type="NCBI Taxonomy" id="585455"/>
    <lineage>
        <taxon>Bacteria</taxon>
        <taxon>Pseudomonadati</taxon>
        <taxon>Pseudomonadota</taxon>
        <taxon>Gammaproteobacteria</taxon>
        <taxon>Thiohalobacterales</taxon>
        <taxon>Thiohalobacteraceae</taxon>
        <taxon>Thiohalobacter</taxon>
    </lineage>
</organism>
<evidence type="ECO:0000256" key="7">
    <source>
        <dbReference type="SAM" id="MobiDB-lite"/>
    </source>
</evidence>
<dbReference type="InterPro" id="IPR023827">
    <property type="entry name" value="Peptidase_S8_Asp-AS"/>
</dbReference>
<keyword evidence="2 5" id="KW-0645">Protease</keyword>
<keyword evidence="3 5" id="KW-0378">Hydrolase</keyword>
<accession>A0A426QLJ7</accession>
<dbReference type="PANTHER" id="PTHR43806">
    <property type="entry name" value="PEPTIDASE S8"/>
    <property type="match status" value="1"/>
</dbReference>
<evidence type="ECO:0000256" key="4">
    <source>
        <dbReference type="ARBA" id="ARBA00022825"/>
    </source>
</evidence>
<evidence type="ECO:0000256" key="1">
    <source>
        <dbReference type="ARBA" id="ARBA00011073"/>
    </source>
</evidence>
<evidence type="ECO:0000256" key="6">
    <source>
        <dbReference type="RuleBase" id="RU003355"/>
    </source>
</evidence>
<evidence type="ECO:0000256" key="2">
    <source>
        <dbReference type="ARBA" id="ARBA00022670"/>
    </source>
</evidence>
<dbReference type="PANTHER" id="PTHR43806:SF11">
    <property type="entry name" value="CEREVISIN-RELATED"/>
    <property type="match status" value="1"/>
</dbReference>
<dbReference type="InterPro" id="IPR013783">
    <property type="entry name" value="Ig-like_fold"/>
</dbReference>
<dbReference type="PRINTS" id="PR00723">
    <property type="entry name" value="SUBTILISIN"/>
</dbReference>
<dbReference type="SUPFAM" id="SSF52743">
    <property type="entry name" value="Subtilisin-like"/>
    <property type="match status" value="1"/>
</dbReference>
<evidence type="ECO:0000313" key="10">
    <source>
        <dbReference type="EMBL" id="RRQ22638.1"/>
    </source>
</evidence>
<dbReference type="PROSITE" id="PS00136">
    <property type="entry name" value="SUBTILASE_ASP"/>
    <property type="match status" value="1"/>
</dbReference>
<feature type="active site" description="Charge relay system" evidence="5">
    <location>
        <position position="352"/>
    </location>
</feature>
<feature type="domain" description="Peptidase S8/S53" evidence="9">
    <location>
        <begin position="158"/>
        <end position="400"/>
    </location>
</feature>